<comment type="caution">
    <text evidence="2">The sequence shown here is derived from an EMBL/GenBank/DDBJ whole genome shotgun (WGS) entry which is preliminary data.</text>
</comment>
<dbReference type="Proteomes" id="UP000252419">
    <property type="component" value="Unassembled WGS sequence"/>
</dbReference>
<accession>A0A367UDB6</accession>
<reference evidence="2 3" key="1">
    <citation type="submission" date="2014-07" db="EMBL/GenBank/DDBJ databases">
        <title>Draft genome sequence of Thalassospira xianhensis P-4 (MCCC 1A02616).</title>
        <authorList>
            <person name="Lai Q."/>
            <person name="Shao Z."/>
        </authorList>
    </citation>
    <scope>NUCLEOTIDE SEQUENCE [LARGE SCALE GENOMIC DNA]</scope>
    <source>
        <strain evidence="2 3">MCCC 1A02616</strain>
    </source>
</reference>
<proteinExistence type="predicted"/>
<protein>
    <submittedName>
        <fullName evidence="2">Uncharacterized protein</fullName>
    </submittedName>
</protein>
<keyword evidence="3" id="KW-1185">Reference proteome</keyword>
<name>A0A367UDB6_9PROT</name>
<feature type="region of interest" description="Disordered" evidence="1">
    <location>
        <begin position="86"/>
        <end position="122"/>
    </location>
</feature>
<organism evidence="2 3">
    <name type="scientific">Thalassospira xianhensis MCCC 1A02616</name>
    <dbReference type="NCBI Taxonomy" id="1177929"/>
    <lineage>
        <taxon>Bacteria</taxon>
        <taxon>Pseudomonadati</taxon>
        <taxon>Pseudomonadota</taxon>
        <taxon>Alphaproteobacteria</taxon>
        <taxon>Rhodospirillales</taxon>
        <taxon>Thalassospiraceae</taxon>
        <taxon>Thalassospira</taxon>
    </lineage>
</organism>
<evidence type="ECO:0000256" key="1">
    <source>
        <dbReference type="SAM" id="MobiDB-lite"/>
    </source>
</evidence>
<dbReference type="AlphaFoldDB" id="A0A367UDB6"/>
<dbReference type="EMBL" id="JPWA01000008">
    <property type="protein sequence ID" value="RCK06316.1"/>
    <property type="molecule type" value="Genomic_DNA"/>
</dbReference>
<evidence type="ECO:0000313" key="3">
    <source>
        <dbReference type="Proteomes" id="UP000252419"/>
    </source>
</evidence>
<evidence type="ECO:0000313" key="2">
    <source>
        <dbReference type="EMBL" id="RCK06316.1"/>
    </source>
</evidence>
<gene>
    <name evidence="2" type="ORF">TH5_08930</name>
</gene>
<feature type="region of interest" description="Disordered" evidence="1">
    <location>
        <begin position="1"/>
        <end position="26"/>
    </location>
</feature>
<sequence length="122" mass="13547">MGKYLGSRSLFRSDRNTPTSAGKADFPVDIITSPKEHPQIRGEDLTMFFGVLLTTQTIVRMVRSIPVITRKTICDLSTRKLVPVHPRMHGEGKHRNLVNSACSGVPPARGEDQNAGKYPFNQ</sequence>